<evidence type="ECO:0000256" key="4">
    <source>
        <dbReference type="ARBA" id="ARBA00023136"/>
    </source>
</evidence>
<gene>
    <name evidence="7" type="ORF">CLEP1334_LOCUS26289</name>
</gene>
<dbReference type="PANTHER" id="PTHR21706:SF15">
    <property type="entry name" value="TRANSMEMBRANE PROTEIN 65"/>
    <property type="match status" value="1"/>
</dbReference>
<sequence length="242" mass="26011">MLSLTHTRAQRAFGLACRFRRNLCSSTERAALAARLASQPEELDALIRALPSDTRRNACLSWAVGELEDEFARADTNADGVLTWGEFRKWSTNVLSASAERETVAAPATPDQLRILFRTTMLPYIGFGCTDNALMVIMGDAIDGSIGVMLGLSTLAAAALGNAFSNGTGMLLHGFIERFATSLGLADPRLTLQQRMSKDVKNVKAAAGFCGVVTGCIIGMAPLLFLKRGQRPDEAEAEPTEK</sequence>
<dbReference type="PANTHER" id="PTHR21706">
    <property type="entry name" value="TRANSMEMBRANE PROTEIN 65"/>
    <property type="match status" value="1"/>
</dbReference>
<evidence type="ECO:0000256" key="2">
    <source>
        <dbReference type="ARBA" id="ARBA00022692"/>
    </source>
</evidence>
<dbReference type="InterPro" id="IPR002048">
    <property type="entry name" value="EF_hand_dom"/>
</dbReference>
<evidence type="ECO:0000256" key="5">
    <source>
        <dbReference type="SAM" id="Phobius"/>
    </source>
</evidence>
<evidence type="ECO:0000256" key="3">
    <source>
        <dbReference type="ARBA" id="ARBA00022989"/>
    </source>
</evidence>
<reference evidence="7" key="1">
    <citation type="submission" date="2021-01" db="EMBL/GenBank/DDBJ databases">
        <authorList>
            <person name="Corre E."/>
            <person name="Pelletier E."/>
            <person name="Niang G."/>
            <person name="Scheremetjew M."/>
            <person name="Finn R."/>
            <person name="Kale V."/>
            <person name="Holt S."/>
            <person name="Cochrane G."/>
            <person name="Meng A."/>
            <person name="Brown T."/>
            <person name="Cohen L."/>
        </authorList>
    </citation>
    <scope>NUCLEOTIDE SEQUENCE</scope>
    <source>
        <strain evidence="7">RCC1130</strain>
    </source>
</reference>
<dbReference type="AlphaFoldDB" id="A0A7S0JGN2"/>
<comment type="subcellular location">
    <subcellularLocation>
        <location evidence="1">Membrane</location>
        <topology evidence="1">Multi-pass membrane protein</topology>
    </subcellularLocation>
</comment>
<proteinExistence type="predicted"/>
<name>A0A7S0JGN2_9EUKA</name>
<evidence type="ECO:0000259" key="6">
    <source>
        <dbReference type="PROSITE" id="PS50222"/>
    </source>
</evidence>
<feature type="transmembrane region" description="Helical" evidence="5">
    <location>
        <begin position="205"/>
        <end position="226"/>
    </location>
</feature>
<keyword evidence="3 5" id="KW-1133">Transmembrane helix</keyword>
<dbReference type="InterPro" id="IPR018247">
    <property type="entry name" value="EF_Hand_1_Ca_BS"/>
</dbReference>
<accession>A0A7S0JGN2</accession>
<evidence type="ECO:0000313" key="7">
    <source>
        <dbReference type="EMBL" id="CAD8550999.1"/>
    </source>
</evidence>
<protein>
    <recommendedName>
        <fullName evidence="6">EF-hand domain-containing protein</fullName>
    </recommendedName>
</protein>
<dbReference type="PROSITE" id="PS50222">
    <property type="entry name" value="EF_HAND_2"/>
    <property type="match status" value="1"/>
</dbReference>
<keyword evidence="4 5" id="KW-0472">Membrane</keyword>
<dbReference type="PROSITE" id="PS00018">
    <property type="entry name" value="EF_HAND_1"/>
    <property type="match status" value="1"/>
</dbReference>
<dbReference type="GO" id="GO:0005739">
    <property type="term" value="C:mitochondrion"/>
    <property type="evidence" value="ECO:0007669"/>
    <property type="project" value="TreeGrafter"/>
</dbReference>
<evidence type="ECO:0000256" key="1">
    <source>
        <dbReference type="ARBA" id="ARBA00004141"/>
    </source>
</evidence>
<dbReference type="InterPro" id="IPR019537">
    <property type="entry name" value="TMEM65"/>
</dbReference>
<dbReference type="GO" id="GO:0005509">
    <property type="term" value="F:calcium ion binding"/>
    <property type="evidence" value="ECO:0007669"/>
    <property type="project" value="InterPro"/>
</dbReference>
<organism evidence="7">
    <name type="scientific">Calcidiscus leptoporus</name>
    <dbReference type="NCBI Taxonomy" id="127549"/>
    <lineage>
        <taxon>Eukaryota</taxon>
        <taxon>Haptista</taxon>
        <taxon>Haptophyta</taxon>
        <taxon>Prymnesiophyceae</taxon>
        <taxon>Coccolithales</taxon>
        <taxon>Calcidiscaceae</taxon>
        <taxon>Calcidiscus</taxon>
    </lineage>
</organism>
<dbReference type="Pfam" id="PF10507">
    <property type="entry name" value="TMEM65"/>
    <property type="match status" value="1"/>
</dbReference>
<feature type="domain" description="EF-hand" evidence="6">
    <location>
        <begin position="62"/>
        <end position="97"/>
    </location>
</feature>
<dbReference type="EMBL" id="HBER01052587">
    <property type="protein sequence ID" value="CAD8550999.1"/>
    <property type="molecule type" value="Transcribed_RNA"/>
</dbReference>
<keyword evidence="2 5" id="KW-0812">Transmembrane</keyword>
<dbReference type="GO" id="GO:0016020">
    <property type="term" value="C:membrane"/>
    <property type="evidence" value="ECO:0007669"/>
    <property type="project" value="UniProtKB-SubCell"/>
</dbReference>